<dbReference type="OrthoDB" id="9770440at2"/>
<dbReference type="Proteomes" id="UP000066284">
    <property type="component" value="Chromosome 1"/>
</dbReference>
<name>A0A0S4KTE9_9BACT</name>
<dbReference type="EMBL" id="LN885086">
    <property type="protein sequence ID" value="CUQ66414.1"/>
    <property type="molecule type" value="Genomic_DNA"/>
</dbReference>
<evidence type="ECO:0000313" key="2">
    <source>
        <dbReference type="Proteomes" id="UP000066284"/>
    </source>
</evidence>
<dbReference type="InterPro" id="IPR036086">
    <property type="entry name" value="ParB/Sulfiredoxin_sf"/>
</dbReference>
<dbReference type="Gene3D" id="3.90.1530.10">
    <property type="entry name" value="Conserved hypothetical protein from pyrococcus furiosus pfu- 392566-001, ParB domain"/>
    <property type="match status" value="1"/>
</dbReference>
<protein>
    <recommendedName>
        <fullName evidence="3">Chromosome partitioning protein ParB</fullName>
    </recommendedName>
</protein>
<keyword evidence="2" id="KW-1185">Reference proteome</keyword>
<gene>
    <name evidence="1" type="ORF">NITINOP_1439</name>
</gene>
<sequence length="332" mass="37055">MGEIKRRNRLTSRTVKRRRQSIGISIGLSASDLQASTPPTSVRELQQAIENDGGKVLAAYREPYGGQWLVLAGLPIQLVEPTPYQRNVSDTHVRKLETVIGKIGRFLDPILAVRMPKADHPARYWTPNGNHRLTAMRALGAKSIIAIIVPESSAAYQILAMNTEKAHNLRERALEVIRMYRELAQFDGATEESYALEFEEPALITLGLCYEERPRFSGGVYHPVLKKIETFLAQPLSAAMNIRRQRAQTVLELDEMIVKHVEALTARGMTSPYLKNVVVARVNPIRFRPKVAAPLSFDEAMERMTKAAQKFNPNAIKLDDLAKAGGPPPEAE</sequence>
<dbReference type="SUPFAM" id="SSF110849">
    <property type="entry name" value="ParB/Sulfiredoxin"/>
    <property type="match status" value="1"/>
</dbReference>
<evidence type="ECO:0008006" key="3">
    <source>
        <dbReference type="Google" id="ProtNLM"/>
    </source>
</evidence>
<dbReference type="AlphaFoldDB" id="A0A0S4KTE9"/>
<accession>A0A0S4KTE9</accession>
<reference evidence="2" key="1">
    <citation type="submission" date="2015-09" db="EMBL/GenBank/DDBJ databases">
        <authorList>
            <person name="Daims H."/>
        </authorList>
    </citation>
    <scope>NUCLEOTIDE SEQUENCE [LARGE SCALE GENOMIC DNA]</scope>
</reference>
<dbReference type="KEGG" id="nio:NITINOP_1439"/>
<dbReference type="STRING" id="1715989.NITINOP_1439"/>
<evidence type="ECO:0000313" key="1">
    <source>
        <dbReference type="EMBL" id="CUQ66414.1"/>
    </source>
</evidence>
<proteinExistence type="predicted"/>
<organism evidence="1 2">
    <name type="scientific">Candidatus Nitrospira inopinata</name>
    <dbReference type="NCBI Taxonomy" id="1715989"/>
    <lineage>
        <taxon>Bacteria</taxon>
        <taxon>Pseudomonadati</taxon>
        <taxon>Nitrospirota</taxon>
        <taxon>Nitrospiria</taxon>
        <taxon>Nitrospirales</taxon>
        <taxon>Nitrospiraceae</taxon>
        <taxon>Nitrospira</taxon>
    </lineage>
</organism>